<protein>
    <submittedName>
        <fullName evidence="1">Glycosyl transferase</fullName>
    </submittedName>
</protein>
<keyword evidence="2" id="KW-1185">Reference proteome</keyword>
<organism evidence="1 2">
    <name type="scientific">Thiosulfativibrio zosterae</name>
    <dbReference type="NCBI Taxonomy" id="2675053"/>
    <lineage>
        <taxon>Bacteria</taxon>
        <taxon>Pseudomonadati</taxon>
        <taxon>Pseudomonadota</taxon>
        <taxon>Gammaproteobacteria</taxon>
        <taxon>Thiotrichales</taxon>
        <taxon>Piscirickettsiaceae</taxon>
        <taxon>Thiosulfativibrio</taxon>
    </lineage>
</organism>
<name>A0A6F8PNU3_9GAMM</name>
<dbReference type="RefSeq" id="WP_173291493.1">
    <property type="nucleotide sequence ID" value="NZ_AP021888.1"/>
</dbReference>
<gene>
    <name evidence="1" type="ORF">THMIRHAT_14600</name>
</gene>
<accession>A0A6F8PNU3</accession>
<dbReference type="AlphaFoldDB" id="A0A6F8PNU3"/>
<proteinExistence type="predicted"/>
<dbReference type="Proteomes" id="UP000501466">
    <property type="component" value="Chromosome"/>
</dbReference>
<reference evidence="2" key="1">
    <citation type="submission" date="2019-11" db="EMBL/GenBank/DDBJ databases">
        <title>Isolation and characterization of two novel species in the genus Thiomicrorhabdus.</title>
        <authorList>
            <person name="Mochizuki J."/>
            <person name="Kojima H."/>
            <person name="Fukui M."/>
        </authorList>
    </citation>
    <scope>NUCLEOTIDE SEQUENCE [LARGE SCALE GENOMIC DNA]</scope>
    <source>
        <strain evidence="2">AkT22</strain>
    </source>
</reference>
<keyword evidence="1" id="KW-0808">Transferase</keyword>
<dbReference type="InterPro" id="IPR029044">
    <property type="entry name" value="Nucleotide-diphossugar_trans"/>
</dbReference>
<dbReference type="GO" id="GO:0016740">
    <property type="term" value="F:transferase activity"/>
    <property type="evidence" value="ECO:0007669"/>
    <property type="project" value="UniProtKB-KW"/>
</dbReference>
<sequence>MSDFFQNGNVTTFHNITDRPVEELEKELIKFGQKKPLGLILPSLFSELEAPALANIVEELKKVPYLTQIVIGLDRADAKQFAYAKEYFSGLPQDFKIIWNDGPRMQAITEKLREMDLAPKERGKGSNVWNCFGYLLASDKVEAVALHDCDVITYDRSLLARLIYPVAHPTFNFVFAKGFYPRYADGKLNGRASRLLVTPLLRALKGVVGQDTLLSYLDSFRYPLAGEFAMDVQCLQDIRIPSDWGLEIGVMSEVLRNYSNRRVCQVDIADVYDHKHQDVSFDNKQAGLSRMSQDIAKSLYRKLAVRGHEFSPATLRTIRAQYYRTALDQLESYAFDAEMNGLKLDLHAEEQVIELFAQNILEAGQDFMDNPGEIPFMANWNRVVSACPDILAQIQEAVELDNQP</sequence>
<dbReference type="KEGG" id="tzo:THMIRHAT_14600"/>
<evidence type="ECO:0000313" key="1">
    <source>
        <dbReference type="EMBL" id="BBP43714.1"/>
    </source>
</evidence>
<dbReference type="SUPFAM" id="SSF53448">
    <property type="entry name" value="Nucleotide-diphospho-sugar transferases"/>
    <property type="match status" value="1"/>
</dbReference>
<dbReference type="Gene3D" id="3.90.550.10">
    <property type="entry name" value="Spore Coat Polysaccharide Biosynthesis Protein SpsA, Chain A"/>
    <property type="match status" value="1"/>
</dbReference>
<dbReference type="EMBL" id="AP021888">
    <property type="protein sequence ID" value="BBP43714.1"/>
    <property type="molecule type" value="Genomic_DNA"/>
</dbReference>
<evidence type="ECO:0000313" key="2">
    <source>
        <dbReference type="Proteomes" id="UP000501466"/>
    </source>
</evidence>